<sequence length="284" mass="32463">MKVSLIQFQTSATIQDNIDRLSTLAIEPADVLILPELWLTPFDNEKIIEARPYEQKARKALSALARTHHAYVVGGTICHEQAGRFYNTCFVYDRDGNEIAQGDKIHLLEVHARHDYFEQDVFAPGNKLVRFEIDGVPCGLVVCYDIRFPELTRLLALQGVRFLFVPAAFNDKVGRRHWDALLKARAIENEIFVIACAPDYAYRGFQSYGHSMIVDPFGQVVARCEKSRPVVCAELEESRIDAIRARMPLWKQRRADLYEVRLIDSAQNDQEKQCSVPYDTSVRS</sequence>
<dbReference type="Proteomes" id="UP000308836">
    <property type="component" value="Unassembled WGS sequence"/>
</dbReference>
<evidence type="ECO:0000313" key="1">
    <source>
        <dbReference type="EMBL" id="TGY64567.1"/>
    </source>
</evidence>
<keyword evidence="1" id="KW-0378">Hydrolase</keyword>
<proteinExistence type="predicted"/>
<reference evidence="1" key="1">
    <citation type="submission" date="2019-04" db="EMBL/GenBank/DDBJ databases">
        <title>Microbes associate with the intestines of laboratory mice.</title>
        <authorList>
            <person name="Navarre W."/>
            <person name="Wong E."/>
            <person name="Huang K."/>
            <person name="Tropini C."/>
            <person name="Ng K."/>
            <person name="Yu B."/>
        </authorList>
    </citation>
    <scope>NUCLEOTIDE SEQUENCE</scope>
    <source>
        <strain evidence="1">NM09_H32</strain>
    </source>
</reference>
<keyword evidence="2" id="KW-1185">Reference proteome</keyword>
<evidence type="ECO:0000313" key="2">
    <source>
        <dbReference type="Proteomes" id="UP000308836"/>
    </source>
</evidence>
<comment type="caution">
    <text evidence="1">The sequence shown here is derived from an EMBL/GenBank/DDBJ whole genome shotgun (WGS) entry which is preliminary data.</text>
</comment>
<dbReference type="EMBL" id="SRYG01000039">
    <property type="protein sequence ID" value="TGY64567.1"/>
    <property type="molecule type" value="Genomic_DNA"/>
</dbReference>
<organism evidence="1 2">
    <name type="scientific">Dubosiella muris</name>
    <dbReference type="NCBI Taxonomy" id="3038133"/>
    <lineage>
        <taxon>Bacteria</taxon>
        <taxon>Bacillati</taxon>
        <taxon>Bacillota</taxon>
        <taxon>Erysipelotrichia</taxon>
        <taxon>Erysipelotrichales</taxon>
        <taxon>Erysipelotrichaceae</taxon>
        <taxon>Dubosiella</taxon>
    </lineage>
</organism>
<accession>A0AC61R407</accession>
<protein>
    <submittedName>
        <fullName evidence="1">Carbon-nitrogen family hydrolase</fullName>
    </submittedName>
</protein>
<name>A0AC61R407_9FIRM</name>
<gene>
    <name evidence="1" type="ORF">E5336_11915</name>
</gene>